<evidence type="ECO:0000313" key="1">
    <source>
        <dbReference type="EMBL" id="KAI8010668.1"/>
    </source>
</evidence>
<dbReference type="Proteomes" id="UP001060215">
    <property type="component" value="Chromosome 5"/>
</dbReference>
<proteinExistence type="predicted"/>
<name>A0ACC0HAS7_9ERIC</name>
<accession>A0ACC0HAS7</accession>
<sequence>MGVVTEDHHQTPLFLQSSLALSPHDQPIQRTGNVWTAVAHIITGVIGSGILSLAWCMAQLGWIGGSFSMLFFAFITLISAFLLSNCCRSPHPELGPTRNHSYLEAVHFNLGKRSAAVCSVFLRLNFLKVGVVYTITSAISMRAIQKSNCYHKEGHEAACEYGSTSNYMLLFGIVQALMSQIPNFRDGNIKGGIGGVPASTTTKKVWLVAQALGDIAFAFPFSVILIEIQKASTAAISITTFFYLCCAGFGYAAFGNSTPGNLLTGFGFYEPYWLIDFANACIILHLVGGYQVFSQPLFADLEGLIAEKFPNSRFINKNYILKVPPLPAFRLNLLRLCFRTTYVALTTGLAMLFPYFNQVVGVAGSLNFWPLVVFFPTQMYIVQKNIGPWTRKWIGVRIFTLVCLCVTLFALVGSLEGLITAKFG</sequence>
<evidence type="ECO:0000313" key="2">
    <source>
        <dbReference type="Proteomes" id="UP001060215"/>
    </source>
</evidence>
<organism evidence="1 2">
    <name type="scientific">Camellia lanceoleosa</name>
    <dbReference type="NCBI Taxonomy" id="1840588"/>
    <lineage>
        <taxon>Eukaryota</taxon>
        <taxon>Viridiplantae</taxon>
        <taxon>Streptophyta</taxon>
        <taxon>Embryophyta</taxon>
        <taxon>Tracheophyta</taxon>
        <taxon>Spermatophyta</taxon>
        <taxon>Magnoliopsida</taxon>
        <taxon>eudicotyledons</taxon>
        <taxon>Gunneridae</taxon>
        <taxon>Pentapetalae</taxon>
        <taxon>asterids</taxon>
        <taxon>Ericales</taxon>
        <taxon>Theaceae</taxon>
        <taxon>Camellia</taxon>
    </lineage>
</organism>
<comment type="caution">
    <text evidence="1">The sequence shown here is derived from an EMBL/GenBank/DDBJ whole genome shotgun (WGS) entry which is preliminary data.</text>
</comment>
<protein>
    <submittedName>
        <fullName evidence="1">Amino acid permease 7</fullName>
    </submittedName>
</protein>
<keyword evidence="2" id="KW-1185">Reference proteome</keyword>
<gene>
    <name evidence="1" type="ORF">LOK49_LG06G00202</name>
</gene>
<dbReference type="EMBL" id="CM045762">
    <property type="protein sequence ID" value="KAI8010668.1"/>
    <property type="molecule type" value="Genomic_DNA"/>
</dbReference>
<reference evidence="1 2" key="1">
    <citation type="journal article" date="2022" name="Plant J.">
        <title>Chromosome-level genome of Camellia lanceoleosa provides a valuable resource for understanding genome evolution and self-incompatibility.</title>
        <authorList>
            <person name="Gong W."/>
            <person name="Xiao S."/>
            <person name="Wang L."/>
            <person name="Liao Z."/>
            <person name="Chang Y."/>
            <person name="Mo W."/>
            <person name="Hu G."/>
            <person name="Li W."/>
            <person name="Zhao G."/>
            <person name="Zhu H."/>
            <person name="Hu X."/>
            <person name="Ji K."/>
            <person name="Xiang X."/>
            <person name="Song Q."/>
            <person name="Yuan D."/>
            <person name="Jin S."/>
            <person name="Zhang L."/>
        </authorList>
    </citation>
    <scope>NUCLEOTIDE SEQUENCE [LARGE SCALE GENOMIC DNA]</scope>
    <source>
        <strain evidence="1">SQ_2022a</strain>
    </source>
</reference>